<evidence type="ECO:0000313" key="2">
    <source>
        <dbReference type="EMBL" id="MBM0231416.1"/>
    </source>
</evidence>
<dbReference type="RefSeq" id="WP_203173888.1">
    <property type="nucleotide sequence ID" value="NZ_JAEVHM010000015.1"/>
</dbReference>
<gene>
    <name evidence="2" type="ORF">JNW91_05775</name>
</gene>
<name>A0ABS1XQ72_9ACTN</name>
<accession>A0ABS1XQ72</accession>
<evidence type="ECO:0000259" key="1">
    <source>
        <dbReference type="Pfam" id="PF13808"/>
    </source>
</evidence>
<protein>
    <submittedName>
        <fullName evidence="2">Transposase family protein</fullName>
    </submittedName>
</protein>
<organism evidence="2 3">
    <name type="scientific">Micromonospora parastrephiae</name>
    <dbReference type="NCBI Taxonomy" id="2806101"/>
    <lineage>
        <taxon>Bacteria</taxon>
        <taxon>Bacillati</taxon>
        <taxon>Actinomycetota</taxon>
        <taxon>Actinomycetes</taxon>
        <taxon>Micromonosporales</taxon>
        <taxon>Micromonosporaceae</taxon>
        <taxon>Micromonospora</taxon>
    </lineage>
</organism>
<sequence>MQRRILPLSEQDTPGLLQALARVPDPRDAGGRIHPLPGLLAIAAVVSGSSRVVEIVEWAADLPERRGSVSVQPATRSAVSGGCLTTAPCSGY</sequence>
<evidence type="ECO:0000313" key="3">
    <source>
        <dbReference type="Proteomes" id="UP000601027"/>
    </source>
</evidence>
<dbReference type="Pfam" id="PF13808">
    <property type="entry name" value="DDE_Tnp_1_assoc"/>
    <property type="match status" value="1"/>
</dbReference>
<feature type="domain" description="H repeat-associated protein N-terminal" evidence="1">
    <location>
        <begin position="18"/>
        <end position="64"/>
    </location>
</feature>
<proteinExistence type="predicted"/>
<dbReference type="Proteomes" id="UP000601027">
    <property type="component" value="Unassembled WGS sequence"/>
</dbReference>
<dbReference type="EMBL" id="JAEVHM010000015">
    <property type="protein sequence ID" value="MBM0231416.1"/>
    <property type="molecule type" value="Genomic_DNA"/>
</dbReference>
<dbReference type="InterPro" id="IPR032806">
    <property type="entry name" value="YbfD_N"/>
</dbReference>
<comment type="caution">
    <text evidence="2">The sequence shown here is derived from an EMBL/GenBank/DDBJ whole genome shotgun (WGS) entry which is preliminary data.</text>
</comment>
<reference evidence="2 3" key="1">
    <citation type="submission" date="2021-01" db="EMBL/GenBank/DDBJ databases">
        <title>Draft genome sequence of Micromonospora sp. strain STR1_7.</title>
        <authorList>
            <person name="Karlyshev A."/>
            <person name="Jawad R."/>
        </authorList>
    </citation>
    <scope>NUCLEOTIDE SEQUENCE [LARGE SCALE GENOMIC DNA]</scope>
    <source>
        <strain evidence="2 3">STR1-7</strain>
    </source>
</reference>
<keyword evidence="3" id="KW-1185">Reference proteome</keyword>